<evidence type="ECO:0000256" key="1">
    <source>
        <dbReference type="SAM" id="Phobius"/>
    </source>
</evidence>
<sequence length="105" mass="10679">MTSRPEFADDLNFVSGLAAVALFAVMAVVFVGAGFESATAGFPADVSVTASLGYVLMDLNGTSLAEATPGFLAAFETIDIVLVAALAGAVFLANRDNESDQGGDR</sequence>
<name>A0A1I0NFF9_9EURY</name>
<protein>
    <submittedName>
        <fullName evidence="2">NADH-quinone oxidoreductase subunit J</fullName>
    </submittedName>
</protein>
<organism evidence="2 3">
    <name type="scientific">Halobacterium jilantaiense</name>
    <dbReference type="NCBI Taxonomy" id="355548"/>
    <lineage>
        <taxon>Archaea</taxon>
        <taxon>Methanobacteriati</taxon>
        <taxon>Methanobacteriota</taxon>
        <taxon>Stenosarchaea group</taxon>
        <taxon>Halobacteria</taxon>
        <taxon>Halobacteriales</taxon>
        <taxon>Halobacteriaceae</taxon>
        <taxon>Halobacterium</taxon>
    </lineage>
</organism>
<accession>A0A1I0NFF9</accession>
<dbReference type="InterPro" id="IPR042106">
    <property type="entry name" value="Nuo/plastoQ_OxRdtase_6_NuoJ"/>
</dbReference>
<evidence type="ECO:0000313" key="3">
    <source>
        <dbReference type="Proteomes" id="UP000198518"/>
    </source>
</evidence>
<feature type="transmembrane region" description="Helical" evidence="1">
    <location>
        <begin position="71"/>
        <end position="93"/>
    </location>
</feature>
<reference evidence="2 3" key="1">
    <citation type="submission" date="2016-10" db="EMBL/GenBank/DDBJ databases">
        <authorList>
            <person name="de Groot N.N."/>
        </authorList>
    </citation>
    <scope>NUCLEOTIDE SEQUENCE [LARGE SCALE GENOMIC DNA]</scope>
    <source>
        <strain evidence="2 3">CGMCC 1.5337</strain>
    </source>
</reference>
<feature type="transmembrane region" description="Helical" evidence="1">
    <location>
        <begin position="12"/>
        <end position="35"/>
    </location>
</feature>
<gene>
    <name evidence="2" type="ORF">SAMN04487945_0840</name>
</gene>
<keyword evidence="1" id="KW-1133">Transmembrane helix</keyword>
<keyword evidence="1" id="KW-0812">Transmembrane</keyword>
<dbReference type="STRING" id="355548.SAMN04487945_0840"/>
<proteinExistence type="predicted"/>
<dbReference type="Proteomes" id="UP000198518">
    <property type="component" value="Unassembled WGS sequence"/>
</dbReference>
<dbReference type="AlphaFoldDB" id="A0A1I0NFF9"/>
<dbReference type="OrthoDB" id="214784at2157"/>
<dbReference type="RefSeq" id="WP_089668124.1">
    <property type="nucleotide sequence ID" value="NZ_FOJA01000001.1"/>
</dbReference>
<keyword evidence="3" id="KW-1185">Reference proteome</keyword>
<evidence type="ECO:0000313" key="2">
    <source>
        <dbReference type="EMBL" id="SEW00187.1"/>
    </source>
</evidence>
<dbReference type="Gene3D" id="1.20.120.1200">
    <property type="entry name" value="NADH-ubiquinone/plastoquinone oxidoreductase chain 6, subunit NuoJ"/>
    <property type="match status" value="1"/>
</dbReference>
<dbReference type="EMBL" id="FOJA01000001">
    <property type="protein sequence ID" value="SEW00187.1"/>
    <property type="molecule type" value="Genomic_DNA"/>
</dbReference>
<keyword evidence="1" id="KW-0472">Membrane</keyword>